<dbReference type="RefSeq" id="WP_093230267.1">
    <property type="nucleotide sequence ID" value="NZ_FORR01000010.1"/>
</dbReference>
<feature type="transmembrane region" description="Helical" evidence="7">
    <location>
        <begin position="456"/>
        <end position="477"/>
    </location>
</feature>
<evidence type="ECO:0000256" key="5">
    <source>
        <dbReference type="ARBA" id="ARBA00022989"/>
    </source>
</evidence>
<reference evidence="9 10" key="1">
    <citation type="submission" date="2016-10" db="EMBL/GenBank/DDBJ databases">
        <authorList>
            <person name="de Groot N.N."/>
        </authorList>
    </citation>
    <scope>NUCLEOTIDE SEQUENCE [LARGE SCALE GENOMIC DNA]</scope>
    <source>
        <strain evidence="9 10">DSM 44778</strain>
    </source>
</reference>
<dbReference type="InterPro" id="IPR011701">
    <property type="entry name" value="MFS"/>
</dbReference>
<dbReference type="PANTHER" id="PTHR23501">
    <property type="entry name" value="MAJOR FACILITATOR SUPERFAMILY"/>
    <property type="match status" value="1"/>
</dbReference>
<keyword evidence="6 7" id="KW-0472">Membrane</keyword>
<protein>
    <submittedName>
        <fullName evidence="9">Drug resistance transporter, EmrB/QacA subfamily</fullName>
    </submittedName>
</protein>
<dbReference type="InterPro" id="IPR036259">
    <property type="entry name" value="MFS_trans_sf"/>
</dbReference>
<feature type="transmembrane region" description="Helical" evidence="7">
    <location>
        <begin position="74"/>
        <end position="93"/>
    </location>
</feature>
<feature type="transmembrane region" description="Helical" evidence="7">
    <location>
        <begin position="294"/>
        <end position="317"/>
    </location>
</feature>
<feature type="transmembrane region" description="Helical" evidence="7">
    <location>
        <begin position="135"/>
        <end position="154"/>
    </location>
</feature>
<accession>A0A1I3RG81</accession>
<dbReference type="GO" id="GO:0022857">
    <property type="term" value="F:transmembrane transporter activity"/>
    <property type="evidence" value="ECO:0007669"/>
    <property type="project" value="InterPro"/>
</dbReference>
<dbReference type="PROSITE" id="PS50850">
    <property type="entry name" value="MFS"/>
    <property type="match status" value="1"/>
</dbReference>
<comment type="subcellular location">
    <subcellularLocation>
        <location evidence="1">Cell membrane</location>
        <topology evidence="1">Multi-pass membrane protein</topology>
    </subcellularLocation>
</comment>
<dbReference type="AlphaFoldDB" id="A0A1I3RG81"/>
<feature type="transmembrane region" description="Helical" evidence="7">
    <location>
        <begin position="264"/>
        <end position="288"/>
    </location>
</feature>
<dbReference type="Proteomes" id="UP000199545">
    <property type="component" value="Unassembled WGS sequence"/>
</dbReference>
<dbReference type="FunFam" id="1.20.1720.10:FF:000004">
    <property type="entry name" value="EmrB/QacA family drug resistance transporter"/>
    <property type="match status" value="1"/>
</dbReference>
<name>A0A1I3RG81_9BACL</name>
<dbReference type="PANTHER" id="PTHR23501:SF191">
    <property type="entry name" value="VACUOLAR BASIC AMINO ACID TRANSPORTER 4"/>
    <property type="match status" value="1"/>
</dbReference>
<dbReference type="STRING" id="46223.SAMN05421852_1105"/>
<evidence type="ECO:0000256" key="3">
    <source>
        <dbReference type="ARBA" id="ARBA00022475"/>
    </source>
</evidence>
<dbReference type="GO" id="GO:0005886">
    <property type="term" value="C:plasma membrane"/>
    <property type="evidence" value="ECO:0007669"/>
    <property type="project" value="UniProtKB-SubCell"/>
</dbReference>
<keyword evidence="3" id="KW-1003">Cell membrane</keyword>
<keyword evidence="5 7" id="KW-1133">Transmembrane helix</keyword>
<dbReference type="InterPro" id="IPR020846">
    <property type="entry name" value="MFS_dom"/>
</dbReference>
<evidence type="ECO:0000256" key="6">
    <source>
        <dbReference type="ARBA" id="ARBA00023136"/>
    </source>
</evidence>
<feature type="transmembrane region" description="Helical" evidence="7">
    <location>
        <begin position="358"/>
        <end position="384"/>
    </location>
</feature>
<organism evidence="9 10">
    <name type="scientific">Thermoflavimicrobium dichotomicum</name>
    <dbReference type="NCBI Taxonomy" id="46223"/>
    <lineage>
        <taxon>Bacteria</taxon>
        <taxon>Bacillati</taxon>
        <taxon>Bacillota</taxon>
        <taxon>Bacilli</taxon>
        <taxon>Bacillales</taxon>
        <taxon>Thermoactinomycetaceae</taxon>
        <taxon>Thermoflavimicrobium</taxon>
    </lineage>
</organism>
<dbReference type="EMBL" id="FORR01000010">
    <property type="protein sequence ID" value="SFJ45278.1"/>
    <property type="molecule type" value="Genomic_DNA"/>
</dbReference>
<keyword evidence="2" id="KW-0813">Transport</keyword>
<dbReference type="CDD" id="cd17502">
    <property type="entry name" value="MFS_Azr1_MDR_like"/>
    <property type="match status" value="1"/>
</dbReference>
<evidence type="ECO:0000313" key="10">
    <source>
        <dbReference type="Proteomes" id="UP000199545"/>
    </source>
</evidence>
<feature type="transmembrane region" description="Helical" evidence="7">
    <location>
        <begin position="43"/>
        <end position="62"/>
    </location>
</feature>
<feature type="transmembrane region" description="Helical" evidence="7">
    <location>
        <begin position="99"/>
        <end position="123"/>
    </location>
</feature>
<dbReference type="OrthoDB" id="9816041at2"/>
<dbReference type="Gene3D" id="1.20.1720.10">
    <property type="entry name" value="Multidrug resistance protein D"/>
    <property type="match status" value="1"/>
</dbReference>
<keyword evidence="10" id="KW-1185">Reference proteome</keyword>
<feature type="domain" description="Major facilitator superfamily (MFS) profile" evidence="8">
    <location>
        <begin position="9"/>
        <end position="487"/>
    </location>
</feature>
<proteinExistence type="predicted"/>
<evidence type="ECO:0000256" key="4">
    <source>
        <dbReference type="ARBA" id="ARBA00022692"/>
    </source>
</evidence>
<evidence type="ECO:0000256" key="7">
    <source>
        <dbReference type="SAM" id="Phobius"/>
    </source>
</evidence>
<gene>
    <name evidence="9" type="ORF">SAMN05421852_1105</name>
</gene>
<dbReference type="SUPFAM" id="SSF103473">
    <property type="entry name" value="MFS general substrate transporter"/>
    <property type="match status" value="1"/>
</dbReference>
<evidence type="ECO:0000313" key="9">
    <source>
        <dbReference type="EMBL" id="SFJ45278.1"/>
    </source>
</evidence>
<feature type="transmembrane region" description="Helical" evidence="7">
    <location>
        <begin position="329"/>
        <end position="346"/>
    </location>
</feature>
<dbReference type="InterPro" id="IPR004638">
    <property type="entry name" value="EmrB-like"/>
</dbReference>
<feature type="transmembrane region" description="Helical" evidence="7">
    <location>
        <begin position="225"/>
        <end position="244"/>
    </location>
</feature>
<evidence type="ECO:0000256" key="1">
    <source>
        <dbReference type="ARBA" id="ARBA00004651"/>
    </source>
</evidence>
<feature type="transmembrane region" description="Helical" evidence="7">
    <location>
        <begin position="396"/>
        <end position="417"/>
    </location>
</feature>
<dbReference type="Gene3D" id="1.20.1250.20">
    <property type="entry name" value="MFS general substrate transporter like domains"/>
    <property type="match status" value="1"/>
</dbReference>
<feature type="transmembrane region" description="Helical" evidence="7">
    <location>
        <begin position="194"/>
        <end position="213"/>
    </location>
</feature>
<dbReference type="Pfam" id="PF07690">
    <property type="entry name" value="MFS_1"/>
    <property type="match status" value="1"/>
</dbReference>
<evidence type="ECO:0000256" key="2">
    <source>
        <dbReference type="ARBA" id="ARBA00022448"/>
    </source>
</evidence>
<sequence length="496" mass="53713">MTKTKERNVAIALLISILLAAVESTIVSTAIPTLVSDLGGAEWINWVIAIYFLTSSIATPIYGKLADLFGRKIIFTVGASIFLLGSLLCGLAQNIHQLIGFRAIQGLGAGGILPITATIMGDLYSYEKRAKMQGWVSTVWGIAGIIGPIAGGIIVDYLSWHWIFLINLPIGAVSLTMIWLFLHETVKKKEKKYIDYPGAITFTIAMTALLFAMQAGGTLYAWNSPVTFGLFASAFLFLGVFIWIQKKSADPLLPLQIFQNSTLLFSNIAGFTASAVLTGMVTFIPIWMQGIKGFSATASGITLIPLSIAWAIGATFGGRALIKLGPRKTVFIGFSFLLMGTSWLATVDMETPRLTFMMITSIMGLGFGFSFTTMTVTIQSVVSWEIRAAATASNTFIRSLGSTIGIAILGTIFNHMVMQASLKQGYTISKEQLDQILNPHASQHLSSTVLFHVREALASGIQTIFILLTALAVLTFLTGFRMPKHKPESNPQTRPS</sequence>
<feature type="transmembrane region" description="Helical" evidence="7">
    <location>
        <begin position="160"/>
        <end position="182"/>
    </location>
</feature>
<keyword evidence="4 7" id="KW-0812">Transmembrane</keyword>
<dbReference type="NCBIfam" id="TIGR00711">
    <property type="entry name" value="efflux_EmrB"/>
    <property type="match status" value="1"/>
</dbReference>
<evidence type="ECO:0000259" key="8">
    <source>
        <dbReference type="PROSITE" id="PS50850"/>
    </source>
</evidence>